<dbReference type="SMART" id="SM00973">
    <property type="entry name" value="Sec63"/>
    <property type="match status" value="1"/>
</dbReference>
<evidence type="ECO:0000256" key="3">
    <source>
        <dbReference type="ARBA" id="ARBA00022801"/>
    </source>
</evidence>
<feature type="region of interest" description="Disordered" evidence="11">
    <location>
        <begin position="1228"/>
        <end position="1341"/>
    </location>
</feature>
<dbReference type="EMBL" id="KE346361">
    <property type="protein sequence ID" value="KJE90469.1"/>
    <property type="molecule type" value="Genomic_DNA"/>
</dbReference>
<protein>
    <recommendedName>
        <fullName evidence="9">DNA 3'-5' helicase</fullName>
        <ecNumber evidence="9">5.6.2.4</ecNumber>
    </recommendedName>
</protein>
<comment type="similarity">
    <text evidence="1">Belongs to the helicase family. SKI2 subfamily.</text>
</comment>
<sequence length="1619" mass="174653">MLDDEDDHTWFLPPASTDGNRGRAAVFAPTTHDTAGAAATAIARVKSGSIKAGGAKLETELAFISLGAKNSPVSASVGPAGPASLATRPQAQYAENHDKDSIVPRSMGASQSSSAAAAPSSAAQRAVPSHPEPRPGVERAAAPAQSRSFASFLGFDTAGALSDEDSLRNEDPRSAYDDVDYFWERRSGRMGVPALPAANERDVGESFGSLGRAAPAKQAATAFTNRVLVPEPDVPARQRRPLGMHSEFQAASQLSQRSQLSQPSQPSQLSNDETSQFSSTSRSGRYEPAPVAATSTQLPLSASVAGLVPVTSIPPSYRTVFSSFAHFNRVQSVCFDTLVSTDSPVVVCAPTGAGKTALFELAILRLLMQRPQRDFKAVYMAPIKALCSERFEDWKSKFEPHGCRCLELTGDSDVEDFRAMADVQIVLTTPEKWDSMTRKWRDNRAFTQSIALFMIDEVHVLNDHARGATLEAVVSRMKTVQQFQRSHAKSALSESAAMRIMALSATIPNADDVASWIGSRMNPAKLYQFDDSFRPVKLDVHVIAYPDAANEFKFDMNLNYRLLEVITTYSAGKPSLVFCATRKGSQQAAEKVLAMIGDGRSSLVTSSDQLQRLQAASKGFKDRSLKECLAVGIGFHHAGLDPSDRRNVESLFASGVLPVLCATTTLAMGVNLPAHLVVVKSTQHYGADGMEEYNEPQVLQMIGRAGRPQFDTTATAVIMTRHATKRKYESLLSGREPIESNLHRHLIEHLNAEIVLQTISDVSIALDWLKSTFFFVRVKKNPTHYGLQAGMPDRQLESALQSMCLQHLKQLADCRLITMDEDGFGLLPTHAGTLMARYCVLFKTMHMFITQAKPESTLEHLIELLAASAEYEDIRLRMAERKILNDLNKSNATSIRFPLDGKIKTRESKINCLVQATLGNTAIGDFSLAQDRERVFKAAIRIGRCVAEFLGQQDGFLAALNAAILSKCLRVRLWENSPYVSRQLEKIGERMSLLLAQGGFNSFEAITRARPMELELLLARHPPFGRVIREAVQQLPVYKLDVVQEGAIEQATATIRVSLSLANAEHARASPSTRVQWFSCLIGQQSTNKVLLRHKSSDAILLSSGNLWTTTIQAQRQGDTETIACFLLSEIYVGLDVGIEFQPKFSTSTFGVPANKQRGDGNTKPGSSTKASAKPAKQPTNAQASSAHAVGDKHSLEPSEAAATATAAAPQCAHTCADKLACGHKCCKGTKSTRGSSKRRADPDEPLEGVKKAARAAPDQIEGTPSRTSSSTSGNGSAATSKGAHSNAPPSSLTALREKSSAIPSNGVKRLRASVPATSSTQVPPQVANLANPSSTRSSSSTRLMAAKEEDEFDSQLDPMDDAIFERAAAAAEPFPDVKTFAYTKKPTRSIASVVPTAAVQAPISAKAQLASAPSMASRVPIGTKPVAAAKPLPSAAHQPLPSAAHQPLPSAAQQRYPSQVGANGNAQLEQASMTGSSQPSTQPSMASVGAWPNMDPQQFMLMMMQAQAFQQQQAQASMFPSQSVAYADPRQNFGQGMIAPPPRMLQPQASMGYDDNYMDELLRTAYASRPANPTLTQPMRAQVAATFEDASTYRSVSQTPSHTRAFDEDPSDIFAGYL</sequence>
<dbReference type="InterPro" id="IPR001650">
    <property type="entry name" value="Helicase_C-like"/>
</dbReference>
<keyword evidence="2" id="KW-0547">Nucleotide-binding</keyword>
<evidence type="ECO:0000256" key="1">
    <source>
        <dbReference type="ARBA" id="ARBA00010140"/>
    </source>
</evidence>
<dbReference type="SMART" id="SM00487">
    <property type="entry name" value="DEXDc"/>
    <property type="match status" value="1"/>
</dbReference>
<dbReference type="SUPFAM" id="SSF158702">
    <property type="entry name" value="Sec63 N-terminal domain-like"/>
    <property type="match status" value="1"/>
</dbReference>
<dbReference type="Proteomes" id="UP000008743">
    <property type="component" value="Unassembled WGS sequence"/>
</dbReference>
<evidence type="ECO:0000313" key="14">
    <source>
        <dbReference type="EMBL" id="KJE90469.1"/>
    </source>
</evidence>
<dbReference type="PANTHER" id="PTHR47835:SF3">
    <property type="entry name" value="HELICASE FOR MEIOSIS 1"/>
    <property type="match status" value="1"/>
</dbReference>
<feature type="region of interest" description="Disordered" evidence="11">
    <location>
        <begin position="72"/>
        <end position="143"/>
    </location>
</feature>
<dbReference type="SMART" id="SM00490">
    <property type="entry name" value="HELICc"/>
    <property type="match status" value="1"/>
</dbReference>
<dbReference type="SUPFAM" id="SSF46785">
    <property type="entry name" value="Winged helix' DNA-binding domain"/>
    <property type="match status" value="1"/>
</dbReference>
<dbReference type="eggNOG" id="KOG0952">
    <property type="taxonomic scope" value="Eukaryota"/>
</dbReference>
<dbReference type="RefSeq" id="XP_004364647.1">
    <property type="nucleotide sequence ID" value="XM_004364590.2"/>
</dbReference>
<dbReference type="GO" id="GO:0003676">
    <property type="term" value="F:nucleic acid binding"/>
    <property type="evidence" value="ECO:0007669"/>
    <property type="project" value="InterPro"/>
</dbReference>
<dbReference type="PROSITE" id="PS51192">
    <property type="entry name" value="HELICASE_ATP_BIND_1"/>
    <property type="match status" value="1"/>
</dbReference>
<name>A0A0D2X1A5_CAPO3</name>
<gene>
    <name evidence="14" type="ORF">CAOG_001779</name>
</gene>
<keyword evidence="5" id="KW-0067">ATP-binding</keyword>
<feature type="compositionally biased region" description="Basic and acidic residues" evidence="11">
    <location>
        <begin position="1239"/>
        <end position="1251"/>
    </location>
</feature>
<feature type="domain" description="Helicase C-terminal" evidence="13">
    <location>
        <begin position="561"/>
        <end position="770"/>
    </location>
</feature>
<dbReference type="PROSITE" id="PS51194">
    <property type="entry name" value="HELICASE_CTER"/>
    <property type="match status" value="1"/>
</dbReference>
<feature type="compositionally biased region" description="Polar residues" evidence="11">
    <location>
        <begin position="271"/>
        <end position="283"/>
    </location>
</feature>
<comment type="catalytic activity">
    <reaction evidence="8">
        <text>Couples ATP hydrolysis with the unwinding of duplex DNA by translocating in the 3'-5' direction.</text>
        <dbReference type="EC" id="5.6.2.4"/>
    </reaction>
</comment>
<dbReference type="InterPro" id="IPR014001">
    <property type="entry name" value="Helicase_ATP-bd"/>
</dbReference>
<keyword evidence="15" id="KW-1185">Reference proteome</keyword>
<dbReference type="EC" id="5.6.2.4" evidence="9"/>
<dbReference type="Gene3D" id="1.10.3380.10">
    <property type="entry name" value="Sec63 N-terminal domain-like domain"/>
    <property type="match status" value="1"/>
</dbReference>
<dbReference type="PANTHER" id="PTHR47835">
    <property type="entry name" value="HFM1, ATP DEPENDENT DNA HELICASE HOMOLOG"/>
    <property type="match status" value="1"/>
</dbReference>
<evidence type="ECO:0000313" key="15">
    <source>
        <dbReference type="Proteomes" id="UP000008743"/>
    </source>
</evidence>
<dbReference type="GO" id="GO:0016787">
    <property type="term" value="F:hydrolase activity"/>
    <property type="evidence" value="ECO:0007669"/>
    <property type="project" value="UniProtKB-KW"/>
</dbReference>
<keyword evidence="7" id="KW-0469">Meiosis</keyword>
<evidence type="ECO:0000256" key="7">
    <source>
        <dbReference type="ARBA" id="ARBA00023254"/>
    </source>
</evidence>
<dbReference type="FunFam" id="1.10.10.10:FF:000012">
    <property type="entry name" value="U5 small nuclear ribonucleoprotein helicase"/>
    <property type="match status" value="1"/>
</dbReference>
<dbReference type="InterPro" id="IPR004179">
    <property type="entry name" value="Sec63-dom"/>
</dbReference>
<dbReference type="Pfam" id="PF00270">
    <property type="entry name" value="DEAD"/>
    <property type="match status" value="1"/>
</dbReference>
<reference evidence="15" key="1">
    <citation type="submission" date="2011-02" db="EMBL/GenBank/DDBJ databases">
        <title>The Genome Sequence of Capsaspora owczarzaki ATCC 30864.</title>
        <authorList>
            <person name="Russ C."/>
            <person name="Cuomo C."/>
            <person name="Burger G."/>
            <person name="Gray M.W."/>
            <person name="Holland P.W.H."/>
            <person name="King N."/>
            <person name="Lang F.B.F."/>
            <person name="Roger A.J."/>
            <person name="Ruiz-Trillo I."/>
            <person name="Young S.K."/>
            <person name="Zeng Q."/>
            <person name="Gargeya S."/>
            <person name="Alvarado L."/>
            <person name="Berlin A."/>
            <person name="Chapman S.B."/>
            <person name="Chen Z."/>
            <person name="Freedman E."/>
            <person name="Gellesch M."/>
            <person name="Goldberg J."/>
            <person name="Griggs A."/>
            <person name="Gujja S."/>
            <person name="Heilman E."/>
            <person name="Heiman D."/>
            <person name="Howarth C."/>
            <person name="Mehta T."/>
            <person name="Neiman D."/>
            <person name="Pearson M."/>
            <person name="Roberts A."/>
            <person name="Saif S."/>
            <person name="Shea T."/>
            <person name="Shenoy N."/>
            <person name="Sisk P."/>
            <person name="Stolte C."/>
            <person name="Sykes S."/>
            <person name="White J."/>
            <person name="Yandava C."/>
            <person name="Haas B."/>
            <person name="Nusbaum C."/>
            <person name="Birren B."/>
        </authorList>
    </citation>
    <scope>NUCLEOTIDE SEQUENCE</scope>
    <source>
        <strain evidence="15">ATCC 30864</strain>
    </source>
</reference>
<feature type="compositionally biased region" description="Low complexity" evidence="11">
    <location>
        <begin position="249"/>
        <end position="270"/>
    </location>
</feature>
<dbReference type="FunFam" id="3.40.50.300:FF:001076">
    <property type="entry name" value="ATP-dependent DNA helicase MER3"/>
    <property type="match status" value="1"/>
</dbReference>
<proteinExistence type="inferred from homology"/>
<feature type="compositionally biased region" description="Low complexity" evidence="11">
    <location>
        <begin position="109"/>
        <end position="129"/>
    </location>
</feature>
<evidence type="ECO:0000256" key="11">
    <source>
        <dbReference type="SAM" id="MobiDB-lite"/>
    </source>
</evidence>
<dbReference type="SUPFAM" id="SSF52540">
    <property type="entry name" value="P-loop containing nucleoside triphosphate hydrolases"/>
    <property type="match status" value="1"/>
</dbReference>
<feature type="compositionally biased region" description="Polar residues" evidence="11">
    <location>
        <begin position="1316"/>
        <end position="1333"/>
    </location>
</feature>
<dbReference type="InterPro" id="IPR027417">
    <property type="entry name" value="P-loop_NTPase"/>
</dbReference>
<organism evidence="14 15">
    <name type="scientific">Capsaspora owczarzaki (strain ATCC 30864)</name>
    <dbReference type="NCBI Taxonomy" id="595528"/>
    <lineage>
        <taxon>Eukaryota</taxon>
        <taxon>Filasterea</taxon>
        <taxon>Capsaspora</taxon>
    </lineage>
</organism>
<dbReference type="InterPro" id="IPR036388">
    <property type="entry name" value="WH-like_DNA-bd_sf"/>
</dbReference>
<dbReference type="Pfam" id="PF00271">
    <property type="entry name" value="Helicase_C"/>
    <property type="match status" value="1"/>
</dbReference>
<dbReference type="GO" id="GO:0007131">
    <property type="term" value="P:reciprocal meiotic recombination"/>
    <property type="evidence" value="ECO:0007669"/>
    <property type="project" value="UniProtKB-ARBA"/>
</dbReference>
<dbReference type="PhylomeDB" id="A0A0D2X1A5"/>
<evidence type="ECO:0000256" key="8">
    <source>
        <dbReference type="ARBA" id="ARBA00034617"/>
    </source>
</evidence>
<dbReference type="GO" id="GO:0043138">
    <property type="term" value="F:3'-5' DNA helicase activity"/>
    <property type="evidence" value="ECO:0007669"/>
    <property type="project" value="UniProtKB-EC"/>
</dbReference>
<feature type="region of interest" description="Disordered" evidence="11">
    <location>
        <begin position="1434"/>
        <end position="1458"/>
    </location>
</feature>
<dbReference type="InterPro" id="IPR011545">
    <property type="entry name" value="DEAD/DEAH_box_helicase_dom"/>
</dbReference>
<evidence type="ECO:0000259" key="13">
    <source>
        <dbReference type="PROSITE" id="PS51194"/>
    </source>
</evidence>
<evidence type="ECO:0000256" key="4">
    <source>
        <dbReference type="ARBA" id="ARBA00022806"/>
    </source>
</evidence>
<dbReference type="InParanoid" id="A0A0D2X1A5"/>
<evidence type="ECO:0000256" key="10">
    <source>
        <dbReference type="ARBA" id="ARBA00048988"/>
    </source>
</evidence>
<dbReference type="Gene3D" id="1.10.10.10">
    <property type="entry name" value="Winged helix-like DNA-binding domain superfamily/Winged helix DNA-binding domain"/>
    <property type="match status" value="1"/>
</dbReference>
<feature type="region of interest" description="Disordered" evidence="11">
    <location>
        <begin position="1"/>
        <end position="22"/>
    </location>
</feature>
<dbReference type="Pfam" id="PF02889">
    <property type="entry name" value="Sec63"/>
    <property type="match status" value="1"/>
</dbReference>
<dbReference type="STRING" id="595528.A0A0D2X1A5"/>
<evidence type="ECO:0000256" key="9">
    <source>
        <dbReference type="ARBA" id="ARBA00034808"/>
    </source>
</evidence>
<feature type="region of interest" description="Disordered" evidence="11">
    <location>
        <begin position="249"/>
        <end position="292"/>
    </location>
</feature>
<keyword evidence="6" id="KW-0413">Isomerase</keyword>
<dbReference type="GO" id="GO:0005524">
    <property type="term" value="F:ATP binding"/>
    <property type="evidence" value="ECO:0007669"/>
    <property type="project" value="UniProtKB-KW"/>
</dbReference>
<keyword evidence="3" id="KW-0378">Hydrolase</keyword>
<feature type="region of interest" description="Disordered" evidence="11">
    <location>
        <begin position="1149"/>
        <end position="1202"/>
    </location>
</feature>
<accession>A0A0D2X1A5</accession>
<dbReference type="InterPro" id="IPR057842">
    <property type="entry name" value="WH_MER3"/>
</dbReference>
<dbReference type="InterPro" id="IPR036390">
    <property type="entry name" value="WH_DNA-bd_sf"/>
</dbReference>
<dbReference type="Gene3D" id="3.40.50.300">
    <property type="entry name" value="P-loop containing nucleotide triphosphate hydrolases"/>
    <property type="match status" value="2"/>
</dbReference>
<dbReference type="InterPro" id="IPR052247">
    <property type="entry name" value="Meiotic_Crossover_Helicase"/>
</dbReference>
<comment type="catalytic activity">
    <reaction evidence="10">
        <text>ATP + H2O = ADP + phosphate + H(+)</text>
        <dbReference type="Rhea" id="RHEA:13065"/>
        <dbReference type="ChEBI" id="CHEBI:15377"/>
        <dbReference type="ChEBI" id="CHEBI:15378"/>
        <dbReference type="ChEBI" id="CHEBI:30616"/>
        <dbReference type="ChEBI" id="CHEBI:43474"/>
        <dbReference type="ChEBI" id="CHEBI:456216"/>
        <dbReference type="EC" id="5.6.2.4"/>
    </reaction>
</comment>
<keyword evidence="4 14" id="KW-0347">Helicase</keyword>
<dbReference type="Pfam" id="PF23445">
    <property type="entry name" value="WHD_SNRNP200"/>
    <property type="match status" value="1"/>
</dbReference>
<evidence type="ECO:0000256" key="2">
    <source>
        <dbReference type="ARBA" id="ARBA00022741"/>
    </source>
</evidence>
<feature type="compositionally biased region" description="Low complexity" evidence="11">
    <location>
        <begin position="1263"/>
        <end position="1284"/>
    </location>
</feature>
<dbReference type="CDD" id="cd18795">
    <property type="entry name" value="SF2_C_Ski2"/>
    <property type="match status" value="1"/>
</dbReference>
<dbReference type="OrthoDB" id="5575at2759"/>
<feature type="domain" description="Helicase ATP-binding" evidence="12">
    <location>
        <begin position="336"/>
        <end position="525"/>
    </location>
</feature>
<evidence type="ECO:0000259" key="12">
    <source>
        <dbReference type="PROSITE" id="PS51192"/>
    </source>
</evidence>
<evidence type="ECO:0000256" key="6">
    <source>
        <dbReference type="ARBA" id="ARBA00023235"/>
    </source>
</evidence>
<evidence type="ECO:0000256" key="5">
    <source>
        <dbReference type="ARBA" id="ARBA00022840"/>
    </source>
</evidence>